<evidence type="ECO:0000256" key="2">
    <source>
        <dbReference type="ARBA" id="ARBA00022704"/>
    </source>
</evidence>
<name>A0A1M4MLT0_9EURY</name>
<accession>A0A1M4MLT0</accession>
<dbReference type="Proteomes" id="UP000184671">
    <property type="component" value="Unassembled WGS sequence"/>
</dbReference>
<organism evidence="4 5">
    <name type="scientific">Methanoculleus chikugoensis</name>
    <dbReference type="NCBI Taxonomy" id="118126"/>
    <lineage>
        <taxon>Archaea</taxon>
        <taxon>Methanobacteriati</taxon>
        <taxon>Methanobacteriota</taxon>
        <taxon>Stenosarchaea group</taxon>
        <taxon>Methanomicrobia</taxon>
        <taxon>Methanomicrobiales</taxon>
        <taxon>Methanomicrobiaceae</taxon>
        <taxon>Methanoculleus</taxon>
    </lineage>
</organism>
<dbReference type="PANTHER" id="PTHR36530">
    <property type="entry name" value="INHIBITOR OF CYSTEINE PEPTIDASE"/>
    <property type="match status" value="1"/>
</dbReference>
<sequence>MVQKKSICSVLVAGLLVMCLLGAGCTSQPEEGTPTATPTPAATGEYAFNETNNNETVTLPAGSEITISLDENPTTGFSWNVTSSAGLEYVNDTYIAPETELVGAGGVHVWQYRAAEPGAAEFTAIYKRPWEETTGNETTFSLAFTIE</sequence>
<reference evidence="4 5" key="1">
    <citation type="submission" date="2016-08" db="EMBL/GenBank/DDBJ databases">
        <authorList>
            <person name="Seilhamer J.J."/>
        </authorList>
    </citation>
    <scope>NUCLEOTIDE SEQUENCE [LARGE SCALE GENOMIC DNA]</scope>
    <source>
        <strain evidence="4">L21-II-0</strain>
    </source>
</reference>
<evidence type="ECO:0000259" key="3">
    <source>
        <dbReference type="Pfam" id="PF09394"/>
    </source>
</evidence>
<dbReference type="InterPro" id="IPR018990">
    <property type="entry name" value="Prot_inh_I42_chagasin"/>
</dbReference>
<dbReference type="SUPFAM" id="SSF141066">
    <property type="entry name" value="ICP-like"/>
    <property type="match status" value="1"/>
</dbReference>
<protein>
    <submittedName>
        <fullName evidence="4">Putative secreted protein</fullName>
    </submittedName>
</protein>
<dbReference type="Pfam" id="PF09394">
    <property type="entry name" value="Inhibitor_I42"/>
    <property type="match status" value="1"/>
</dbReference>
<dbReference type="InterPro" id="IPR036331">
    <property type="entry name" value="Chagasin-like_sf"/>
</dbReference>
<dbReference type="STRING" id="118126.L21_1811"/>
<dbReference type="EMBL" id="FMID01000044">
    <property type="protein sequence ID" value="SCL75894.1"/>
    <property type="molecule type" value="Genomic_DNA"/>
</dbReference>
<dbReference type="Gene3D" id="2.60.40.2020">
    <property type="match status" value="1"/>
</dbReference>
<dbReference type="PROSITE" id="PS51257">
    <property type="entry name" value="PROKAR_LIPOPROTEIN"/>
    <property type="match status" value="1"/>
</dbReference>
<dbReference type="GO" id="GO:0004869">
    <property type="term" value="F:cysteine-type endopeptidase inhibitor activity"/>
    <property type="evidence" value="ECO:0007669"/>
    <property type="project" value="UniProtKB-KW"/>
</dbReference>
<keyword evidence="1" id="KW-0646">Protease inhibitor</keyword>
<evidence type="ECO:0000313" key="4">
    <source>
        <dbReference type="EMBL" id="SCL75894.1"/>
    </source>
</evidence>
<evidence type="ECO:0000313" key="5">
    <source>
        <dbReference type="Proteomes" id="UP000184671"/>
    </source>
</evidence>
<dbReference type="RefSeq" id="WP_256712860.1">
    <property type="nucleotide sequence ID" value="NZ_FMID01000044.1"/>
</dbReference>
<evidence type="ECO:0000256" key="1">
    <source>
        <dbReference type="ARBA" id="ARBA00022690"/>
    </source>
</evidence>
<keyword evidence="2" id="KW-0789">Thiol protease inhibitor</keyword>
<dbReference type="PANTHER" id="PTHR36530:SF1">
    <property type="entry name" value="AMOEBIASIN-1"/>
    <property type="match status" value="1"/>
</dbReference>
<dbReference type="AlphaFoldDB" id="A0A1M4MLT0"/>
<proteinExistence type="predicted"/>
<gene>
    <name evidence="4" type="ORF">L21_1811</name>
</gene>
<dbReference type="InterPro" id="IPR052781">
    <property type="entry name" value="Cys_protease_inhibitor_I42"/>
</dbReference>
<feature type="domain" description="Proteinase inhibitor I42 chagasin" evidence="3">
    <location>
        <begin position="59"/>
        <end position="142"/>
    </location>
</feature>